<accession>A0A8S5PQI3</accession>
<evidence type="ECO:0000256" key="7">
    <source>
        <dbReference type="ARBA" id="ARBA00023172"/>
    </source>
</evidence>
<keyword evidence="8" id="KW-1179">Viral genome integration</keyword>
<evidence type="ECO:0000256" key="5">
    <source>
        <dbReference type="ARBA" id="ARBA00022908"/>
    </source>
</evidence>
<dbReference type="GO" id="GO:0044826">
    <property type="term" value="P:viral genome integration into host DNA"/>
    <property type="evidence" value="ECO:0007669"/>
    <property type="project" value="UniProtKB-KW"/>
</dbReference>
<dbReference type="CDD" id="cd01189">
    <property type="entry name" value="INT_ICEBs1_C_like"/>
    <property type="match status" value="1"/>
</dbReference>
<evidence type="ECO:0000256" key="1">
    <source>
        <dbReference type="ARBA" id="ARBA00008857"/>
    </source>
</evidence>
<evidence type="ECO:0000259" key="10">
    <source>
        <dbReference type="PROSITE" id="PS51898"/>
    </source>
</evidence>
<feature type="domain" description="Core-binding (CB)" evidence="11">
    <location>
        <begin position="60"/>
        <end position="140"/>
    </location>
</feature>
<evidence type="ECO:0000259" key="11">
    <source>
        <dbReference type="PROSITE" id="PS51900"/>
    </source>
</evidence>
<dbReference type="GO" id="GO:0015074">
    <property type="term" value="P:DNA integration"/>
    <property type="evidence" value="ECO:0007669"/>
    <property type="project" value="UniProtKB-KW"/>
</dbReference>
<evidence type="ECO:0000256" key="8">
    <source>
        <dbReference type="ARBA" id="ARBA00023195"/>
    </source>
</evidence>
<dbReference type="GO" id="GO:0016787">
    <property type="term" value="F:hydrolase activity"/>
    <property type="evidence" value="ECO:0007669"/>
    <property type="project" value="UniProtKB-KW"/>
</dbReference>
<evidence type="ECO:0000256" key="9">
    <source>
        <dbReference type="PROSITE-ProRule" id="PRU01248"/>
    </source>
</evidence>
<dbReference type="GO" id="GO:0016740">
    <property type="term" value="F:transferase activity"/>
    <property type="evidence" value="ECO:0007669"/>
    <property type="project" value="UniProtKB-KW"/>
</dbReference>
<keyword evidence="3" id="KW-0808">Transferase</keyword>
<protein>
    <recommendedName>
        <fullName evidence="2">Integrase</fullName>
    </recommendedName>
</protein>
<dbReference type="PANTHER" id="PTHR30349:SF64">
    <property type="entry name" value="PROPHAGE INTEGRASE INTD-RELATED"/>
    <property type="match status" value="1"/>
</dbReference>
<dbReference type="Gene3D" id="1.10.443.10">
    <property type="entry name" value="Intergrase catalytic core"/>
    <property type="match status" value="1"/>
</dbReference>
<evidence type="ECO:0000313" key="12">
    <source>
        <dbReference type="EMBL" id="DAE08484.1"/>
    </source>
</evidence>
<dbReference type="SUPFAM" id="SSF56349">
    <property type="entry name" value="DNA breaking-rejoining enzymes"/>
    <property type="match status" value="1"/>
</dbReference>
<organism evidence="12">
    <name type="scientific">Siphoviridae sp. ctD2Q91</name>
    <dbReference type="NCBI Taxonomy" id="2825383"/>
    <lineage>
        <taxon>Viruses</taxon>
        <taxon>Duplodnaviria</taxon>
        <taxon>Heunggongvirae</taxon>
        <taxon>Uroviricota</taxon>
        <taxon>Caudoviricetes</taxon>
    </lineage>
</organism>
<dbReference type="InterPro" id="IPR050090">
    <property type="entry name" value="Tyrosine_recombinase_XerCD"/>
</dbReference>
<dbReference type="EMBL" id="BK015471">
    <property type="protein sequence ID" value="DAE08484.1"/>
    <property type="molecule type" value="Genomic_DNA"/>
</dbReference>
<dbReference type="InterPro" id="IPR044068">
    <property type="entry name" value="CB"/>
</dbReference>
<dbReference type="Pfam" id="PF00589">
    <property type="entry name" value="Phage_integrase"/>
    <property type="match status" value="1"/>
</dbReference>
<evidence type="ECO:0000256" key="3">
    <source>
        <dbReference type="ARBA" id="ARBA00022679"/>
    </source>
</evidence>
<dbReference type="InterPro" id="IPR011010">
    <property type="entry name" value="DNA_brk_join_enz"/>
</dbReference>
<evidence type="ECO:0000256" key="4">
    <source>
        <dbReference type="ARBA" id="ARBA00022801"/>
    </source>
</evidence>
<sequence length="349" mass="39049">MAKYPKYYVRPDGLHETIIRINGKRKAFRGKTDREVWEKVKAFDRAAAEAEAKQEAIEATTFAALANRWWDEIEPTLAPSSLKSYKPALARAKKEFSSRQIGTITAQEIDRFIKGISAQYAKKTTAMQLQVIRQSIRWAEVKGYVQYNPAASVRQPRSNKQTRRLPPGKDQIKLIKAHAEDTPFGLFAALIYYTGCRRGEALALTGADIDRKAKLIHICRSVYYLSNAPYVKLPKTDAGIRSVPLLDALDKSLPKKLPEGYLFAEPDGSPLTYKHSQKMYDDYCAATGVTVTPHQIRHGYATALFECGIDAKTAQTLLGHAQISTTMDIYTHVCADVIAEAAQKMEKGF</sequence>
<dbReference type="GO" id="GO:0003677">
    <property type="term" value="F:DNA binding"/>
    <property type="evidence" value="ECO:0007669"/>
    <property type="project" value="UniProtKB-UniRule"/>
</dbReference>
<proteinExistence type="inferred from homology"/>
<dbReference type="Pfam" id="PF22022">
    <property type="entry name" value="Phage_int_M"/>
    <property type="match status" value="1"/>
</dbReference>
<dbReference type="InterPro" id="IPR013762">
    <property type="entry name" value="Integrase-like_cat_sf"/>
</dbReference>
<dbReference type="InterPro" id="IPR002104">
    <property type="entry name" value="Integrase_catalytic"/>
</dbReference>
<keyword evidence="6 9" id="KW-0238">DNA-binding</keyword>
<evidence type="ECO:0000256" key="2">
    <source>
        <dbReference type="ARBA" id="ARBA00016082"/>
    </source>
</evidence>
<keyword evidence="7" id="KW-0233">DNA recombination</keyword>
<dbReference type="GO" id="GO:0075713">
    <property type="term" value="P:establishment of integrated proviral latency"/>
    <property type="evidence" value="ECO:0007669"/>
    <property type="project" value="UniProtKB-KW"/>
</dbReference>
<dbReference type="Gene3D" id="1.10.150.130">
    <property type="match status" value="1"/>
</dbReference>
<name>A0A8S5PQI3_9CAUD</name>
<keyword evidence="8" id="KW-1160">Virus entry into host cell</keyword>
<keyword evidence="4" id="KW-0378">Hydrolase</keyword>
<dbReference type="InterPro" id="IPR010998">
    <property type="entry name" value="Integrase_recombinase_N"/>
</dbReference>
<reference evidence="12" key="1">
    <citation type="journal article" date="2021" name="Proc. Natl. Acad. Sci. U.S.A.">
        <title>A Catalog of Tens of Thousands of Viruses from Human Metagenomes Reveals Hidden Associations with Chronic Diseases.</title>
        <authorList>
            <person name="Tisza M.J."/>
            <person name="Buck C.B."/>
        </authorList>
    </citation>
    <scope>NUCLEOTIDE SEQUENCE</scope>
    <source>
        <strain evidence="12">CtD2Q91</strain>
    </source>
</reference>
<comment type="similarity">
    <text evidence="1">Belongs to the 'phage' integrase family.</text>
</comment>
<keyword evidence="5" id="KW-0229">DNA integration</keyword>
<evidence type="ECO:0000256" key="6">
    <source>
        <dbReference type="ARBA" id="ARBA00023125"/>
    </source>
</evidence>
<dbReference type="PROSITE" id="PS51900">
    <property type="entry name" value="CB"/>
    <property type="match status" value="1"/>
</dbReference>
<dbReference type="PANTHER" id="PTHR30349">
    <property type="entry name" value="PHAGE INTEGRASE-RELATED"/>
    <property type="match status" value="1"/>
</dbReference>
<dbReference type="InterPro" id="IPR053876">
    <property type="entry name" value="Phage_int_M"/>
</dbReference>
<feature type="domain" description="Tyr recombinase" evidence="10">
    <location>
        <begin position="160"/>
        <end position="343"/>
    </location>
</feature>
<dbReference type="PROSITE" id="PS51898">
    <property type="entry name" value="TYR_RECOMBINASE"/>
    <property type="match status" value="1"/>
</dbReference>
<dbReference type="GO" id="GO:0006310">
    <property type="term" value="P:DNA recombination"/>
    <property type="evidence" value="ECO:0007669"/>
    <property type="project" value="UniProtKB-KW"/>
</dbReference>